<reference evidence="2" key="1">
    <citation type="journal article" date="2014" name="Front. Microbiol.">
        <title>High frequency of phylogenetically diverse reductive dehalogenase-homologous genes in deep subseafloor sedimentary metagenomes.</title>
        <authorList>
            <person name="Kawai M."/>
            <person name="Futagami T."/>
            <person name="Toyoda A."/>
            <person name="Takaki Y."/>
            <person name="Nishi S."/>
            <person name="Hori S."/>
            <person name="Arai W."/>
            <person name="Tsubouchi T."/>
            <person name="Morono Y."/>
            <person name="Uchiyama I."/>
            <person name="Ito T."/>
            <person name="Fujiyama A."/>
            <person name="Inagaki F."/>
            <person name="Takami H."/>
        </authorList>
    </citation>
    <scope>NUCLEOTIDE SEQUENCE</scope>
    <source>
        <strain evidence="2">Expedition CK06-06</strain>
    </source>
</reference>
<sequence length="39" mass="4586">MTKKKTKKVVREEPEPVIEIKEEVVQKQSDQSTDQSRQT</sequence>
<dbReference type="EMBL" id="BARS01005085">
    <property type="protein sequence ID" value="GAF68383.1"/>
    <property type="molecule type" value="Genomic_DNA"/>
</dbReference>
<comment type="caution">
    <text evidence="2">The sequence shown here is derived from an EMBL/GenBank/DDBJ whole genome shotgun (WGS) entry which is preliminary data.</text>
</comment>
<protein>
    <submittedName>
        <fullName evidence="2">Uncharacterized protein</fullName>
    </submittedName>
</protein>
<name>X0RHY6_9ZZZZ</name>
<evidence type="ECO:0000313" key="2">
    <source>
        <dbReference type="EMBL" id="GAF68383.1"/>
    </source>
</evidence>
<feature type="region of interest" description="Disordered" evidence="1">
    <location>
        <begin position="20"/>
        <end position="39"/>
    </location>
</feature>
<proteinExistence type="predicted"/>
<organism evidence="2">
    <name type="scientific">marine sediment metagenome</name>
    <dbReference type="NCBI Taxonomy" id="412755"/>
    <lineage>
        <taxon>unclassified sequences</taxon>
        <taxon>metagenomes</taxon>
        <taxon>ecological metagenomes</taxon>
    </lineage>
</organism>
<feature type="compositionally biased region" description="Low complexity" evidence="1">
    <location>
        <begin position="26"/>
        <end position="39"/>
    </location>
</feature>
<dbReference type="AlphaFoldDB" id="X0RHY6"/>
<evidence type="ECO:0000256" key="1">
    <source>
        <dbReference type="SAM" id="MobiDB-lite"/>
    </source>
</evidence>
<accession>X0RHY6</accession>
<gene>
    <name evidence="2" type="ORF">S01H1_09957</name>
</gene>